<keyword evidence="2" id="KW-1185">Reference proteome</keyword>
<proteinExistence type="predicted"/>
<sequence>MFILRKYENKKITQKAPRFPENRETVPFLTRGTSYVPMFRPAARLRDVVVGRVGLESQSAGEGLKRSTGLDEKDRLWSFQYVIAEIGKPPATANLGQQICLWPLSWRPWGGRLAHSRLQSGSVCTLTLLRMAIRQRLLSVLLYLSVSTALIGRLRPSAATRTDCVVFRPLVPAEIQWHRGLLVAVPPLRLETCPAQHRSGAWHWSWASPGRWTCPESWAYLQSLGLC</sequence>
<evidence type="ECO:0000313" key="2">
    <source>
        <dbReference type="Proteomes" id="UP000238479"/>
    </source>
</evidence>
<protein>
    <submittedName>
        <fullName evidence="1">Uncharacterized protein</fullName>
    </submittedName>
</protein>
<dbReference type="Gramene" id="PRQ52197">
    <property type="protein sequence ID" value="PRQ52197"/>
    <property type="gene ID" value="RchiOBHm_Chr2g0152851"/>
</dbReference>
<reference evidence="1 2" key="1">
    <citation type="journal article" date="2018" name="Nat. Genet.">
        <title>The Rosa genome provides new insights in the design of modern roses.</title>
        <authorList>
            <person name="Bendahmane M."/>
        </authorList>
    </citation>
    <scope>NUCLEOTIDE SEQUENCE [LARGE SCALE GENOMIC DNA]</scope>
    <source>
        <strain evidence="2">cv. Old Blush</strain>
    </source>
</reference>
<dbReference type="EMBL" id="PDCK01000040">
    <property type="protein sequence ID" value="PRQ52197.1"/>
    <property type="molecule type" value="Genomic_DNA"/>
</dbReference>
<dbReference type="Proteomes" id="UP000238479">
    <property type="component" value="Chromosome 2"/>
</dbReference>
<name>A0A2P6S0H8_ROSCH</name>
<gene>
    <name evidence="1" type="ORF">RchiOBHm_Chr2g0152851</name>
</gene>
<evidence type="ECO:0000313" key="1">
    <source>
        <dbReference type="EMBL" id="PRQ52197.1"/>
    </source>
</evidence>
<accession>A0A2P6S0H8</accession>
<organism evidence="1 2">
    <name type="scientific">Rosa chinensis</name>
    <name type="common">China rose</name>
    <dbReference type="NCBI Taxonomy" id="74649"/>
    <lineage>
        <taxon>Eukaryota</taxon>
        <taxon>Viridiplantae</taxon>
        <taxon>Streptophyta</taxon>
        <taxon>Embryophyta</taxon>
        <taxon>Tracheophyta</taxon>
        <taxon>Spermatophyta</taxon>
        <taxon>Magnoliopsida</taxon>
        <taxon>eudicotyledons</taxon>
        <taxon>Gunneridae</taxon>
        <taxon>Pentapetalae</taxon>
        <taxon>rosids</taxon>
        <taxon>fabids</taxon>
        <taxon>Rosales</taxon>
        <taxon>Rosaceae</taxon>
        <taxon>Rosoideae</taxon>
        <taxon>Rosoideae incertae sedis</taxon>
        <taxon>Rosa</taxon>
    </lineage>
</organism>
<comment type="caution">
    <text evidence="1">The sequence shown here is derived from an EMBL/GenBank/DDBJ whole genome shotgun (WGS) entry which is preliminary data.</text>
</comment>
<dbReference type="AlphaFoldDB" id="A0A2P6S0H8"/>